<dbReference type="EMBL" id="ML170156">
    <property type="protein sequence ID" value="TDL29993.1"/>
    <property type="molecule type" value="Genomic_DNA"/>
</dbReference>
<dbReference type="GO" id="GO:0042795">
    <property type="term" value="P:snRNA transcription by RNA polymerase II"/>
    <property type="evidence" value="ECO:0007669"/>
    <property type="project" value="TreeGrafter"/>
</dbReference>
<protein>
    <recommendedName>
        <fullName evidence="10">snRNA-activating protein complex subunit 3</fullName>
    </recommendedName>
</protein>
<dbReference type="PANTHER" id="PTHR13421">
    <property type="entry name" value="SNRNA-ACTIVATING PROTEIN COMPLEX SUBUNIT 3"/>
    <property type="match status" value="1"/>
</dbReference>
<proteinExistence type="inferred from homology"/>
<evidence type="ECO:0000256" key="3">
    <source>
        <dbReference type="ARBA" id="ARBA00023015"/>
    </source>
</evidence>
<evidence type="ECO:0008006" key="10">
    <source>
        <dbReference type="Google" id="ProtNLM"/>
    </source>
</evidence>
<feature type="region of interest" description="Disordered" evidence="7">
    <location>
        <begin position="104"/>
        <end position="130"/>
    </location>
</feature>
<dbReference type="InterPro" id="IPR022042">
    <property type="entry name" value="snRNA-activating_su3"/>
</dbReference>
<dbReference type="GO" id="GO:0000978">
    <property type="term" value="F:RNA polymerase II cis-regulatory region sequence-specific DNA binding"/>
    <property type="evidence" value="ECO:0007669"/>
    <property type="project" value="TreeGrafter"/>
</dbReference>
<keyword evidence="5" id="KW-0804">Transcription</keyword>
<evidence type="ECO:0000256" key="6">
    <source>
        <dbReference type="ARBA" id="ARBA00023242"/>
    </source>
</evidence>
<dbReference type="AlphaFoldDB" id="A0A4R5XFU0"/>
<dbReference type="PANTHER" id="PTHR13421:SF16">
    <property type="entry name" value="SNRNA-ACTIVATING PROTEIN COMPLEX SUBUNIT 3"/>
    <property type="match status" value="1"/>
</dbReference>
<dbReference type="OrthoDB" id="3437960at2759"/>
<dbReference type="Proteomes" id="UP000294933">
    <property type="component" value="Unassembled WGS sequence"/>
</dbReference>
<keyword evidence="3" id="KW-0805">Transcription regulation</keyword>
<dbReference type="GO" id="GO:0001006">
    <property type="term" value="F:RNA polymerase III type 3 promoter sequence-specific DNA binding"/>
    <property type="evidence" value="ECO:0007669"/>
    <property type="project" value="TreeGrafter"/>
</dbReference>
<evidence type="ECO:0000256" key="2">
    <source>
        <dbReference type="ARBA" id="ARBA00010410"/>
    </source>
</evidence>
<dbReference type="GO" id="GO:0042796">
    <property type="term" value="P:snRNA transcription by RNA polymerase III"/>
    <property type="evidence" value="ECO:0007669"/>
    <property type="project" value="TreeGrafter"/>
</dbReference>
<dbReference type="STRING" id="50990.A0A4R5XFU0"/>
<accession>A0A4R5XFU0</accession>
<organism evidence="8 9">
    <name type="scientific">Rickenella mellea</name>
    <dbReference type="NCBI Taxonomy" id="50990"/>
    <lineage>
        <taxon>Eukaryota</taxon>
        <taxon>Fungi</taxon>
        <taxon>Dikarya</taxon>
        <taxon>Basidiomycota</taxon>
        <taxon>Agaricomycotina</taxon>
        <taxon>Agaricomycetes</taxon>
        <taxon>Hymenochaetales</taxon>
        <taxon>Rickenellaceae</taxon>
        <taxon>Rickenella</taxon>
    </lineage>
</organism>
<keyword evidence="6" id="KW-0539">Nucleus</keyword>
<sequence>MKHYANESLFGPPSELIHIATFIQDASSRKNIGSKDASVGPSLTPEQLPTTLNEVEGYAQNDDIAAECSVDDLRDLLNNVFRDPMLFCHVARSHEENLGSIQATAEARDASNKSRKRRKMAKAPEEERERADVMALRKTLADVSLQSWQYVIASCENNLMRSTNWCCRYTVDTAAFMRAPKNSDFNTLSKPRTTTISEHTIPSPDQPFDAFIVVSIHNRLSWGNQYSRSSQHAVLGSNTLGDLFDNIICPSNEIPAQKCGDDVSQGYVEGIPQRLGGIICIEGEAFTDGRSKEDYASKLRTHIEGLPKAKRPVIQNITNMHERTFASLSTRVNQPYWLLHQGSCEHFVVIDEIRLLCDTDLQEGYPLTLQITPPLLDMCQACSKVPAVWSVVGDVRLGQSPCLLCARCWQAMGQSGCEGVLVVPLPRHEVGW</sequence>
<reference evidence="8 9" key="1">
    <citation type="submission" date="2018-06" db="EMBL/GenBank/DDBJ databases">
        <title>A transcriptomic atlas of mushroom development highlights an independent origin of complex multicellularity.</title>
        <authorList>
            <consortium name="DOE Joint Genome Institute"/>
            <person name="Krizsan K."/>
            <person name="Almasi E."/>
            <person name="Merenyi Z."/>
            <person name="Sahu N."/>
            <person name="Viragh M."/>
            <person name="Koszo T."/>
            <person name="Mondo S."/>
            <person name="Kiss B."/>
            <person name="Balint B."/>
            <person name="Kues U."/>
            <person name="Barry K."/>
            <person name="Hegedus J.C."/>
            <person name="Henrissat B."/>
            <person name="Johnson J."/>
            <person name="Lipzen A."/>
            <person name="Ohm R."/>
            <person name="Nagy I."/>
            <person name="Pangilinan J."/>
            <person name="Yan J."/>
            <person name="Xiong Y."/>
            <person name="Grigoriev I.V."/>
            <person name="Hibbett D.S."/>
            <person name="Nagy L.G."/>
        </authorList>
    </citation>
    <scope>NUCLEOTIDE SEQUENCE [LARGE SCALE GENOMIC DNA]</scope>
    <source>
        <strain evidence="8 9">SZMC22713</strain>
    </source>
</reference>
<keyword evidence="4" id="KW-0238">DNA-binding</keyword>
<comment type="similarity">
    <text evidence="2">Belongs to the SNAPC3/SRD2 family.</text>
</comment>
<dbReference type="Pfam" id="PF12251">
    <property type="entry name" value="SNAPC3"/>
    <property type="match status" value="1"/>
</dbReference>
<dbReference type="GO" id="GO:0005634">
    <property type="term" value="C:nucleus"/>
    <property type="evidence" value="ECO:0007669"/>
    <property type="project" value="UniProtKB-SubCell"/>
</dbReference>
<evidence type="ECO:0000256" key="5">
    <source>
        <dbReference type="ARBA" id="ARBA00023163"/>
    </source>
</evidence>
<name>A0A4R5XFU0_9AGAM</name>
<evidence type="ECO:0000313" key="8">
    <source>
        <dbReference type="EMBL" id="TDL29993.1"/>
    </source>
</evidence>
<gene>
    <name evidence="8" type="ORF">BD410DRAFT_49463</name>
</gene>
<dbReference type="GO" id="GO:0001046">
    <property type="term" value="F:core promoter sequence-specific DNA binding"/>
    <property type="evidence" value="ECO:0007669"/>
    <property type="project" value="TreeGrafter"/>
</dbReference>
<dbReference type="VEuPathDB" id="FungiDB:BD410DRAFT_49463"/>
<evidence type="ECO:0000256" key="1">
    <source>
        <dbReference type="ARBA" id="ARBA00004123"/>
    </source>
</evidence>
<dbReference type="GO" id="GO:0003681">
    <property type="term" value="F:bent DNA binding"/>
    <property type="evidence" value="ECO:0007669"/>
    <property type="project" value="TreeGrafter"/>
</dbReference>
<dbReference type="GO" id="GO:0019185">
    <property type="term" value="C:snRNA-activating protein complex"/>
    <property type="evidence" value="ECO:0007669"/>
    <property type="project" value="TreeGrafter"/>
</dbReference>
<evidence type="ECO:0000313" key="9">
    <source>
        <dbReference type="Proteomes" id="UP000294933"/>
    </source>
</evidence>
<comment type="subcellular location">
    <subcellularLocation>
        <location evidence="1">Nucleus</location>
    </subcellularLocation>
</comment>
<evidence type="ECO:0000256" key="4">
    <source>
        <dbReference type="ARBA" id="ARBA00023125"/>
    </source>
</evidence>
<evidence type="ECO:0000256" key="7">
    <source>
        <dbReference type="SAM" id="MobiDB-lite"/>
    </source>
</evidence>
<keyword evidence="9" id="KW-1185">Reference proteome</keyword>